<evidence type="ECO:0000313" key="2">
    <source>
        <dbReference type="Proteomes" id="UP000252139"/>
    </source>
</evidence>
<dbReference type="EMBL" id="PJQL01005383">
    <property type="protein sequence ID" value="RCH78154.1"/>
    <property type="molecule type" value="Genomic_DNA"/>
</dbReference>
<dbReference type="OrthoDB" id="2289822at2759"/>
<evidence type="ECO:0000313" key="1">
    <source>
        <dbReference type="EMBL" id="RCH78154.1"/>
    </source>
</evidence>
<accession>A0A367IKE3</accession>
<proteinExistence type="predicted"/>
<feature type="non-terminal residue" evidence="1">
    <location>
        <position position="1"/>
    </location>
</feature>
<dbReference type="AlphaFoldDB" id="A0A367IKE3"/>
<reference evidence="1 2" key="1">
    <citation type="journal article" date="2018" name="G3 (Bethesda)">
        <title>Phylogenetic and Phylogenomic Definition of Rhizopus Species.</title>
        <authorList>
            <person name="Gryganskyi A.P."/>
            <person name="Golan J."/>
            <person name="Dolatabadi S."/>
            <person name="Mondo S."/>
            <person name="Robb S."/>
            <person name="Idnurm A."/>
            <person name="Muszewska A."/>
            <person name="Steczkiewicz K."/>
            <person name="Masonjones S."/>
            <person name="Liao H.L."/>
            <person name="Gajdeczka M.T."/>
            <person name="Anike F."/>
            <person name="Vuek A."/>
            <person name="Anishchenko I.M."/>
            <person name="Voigt K."/>
            <person name="de Hoog G.S."/>
            <person name="Smith M.E."/>
            <person name="Heitman J."/>
            <person name="Vilgalys R."/>
            <person name="Stajich J.E."/>
        </authorList>
    </citation>
    <scope>NUCLEOTIDE SEQUENCE [LARGE SCALE GENOMIC DNA]</scope>
    <source>
        <strain evidence="1 2">CBS 357.93</strain>
    </source>
</reference>
<feature type="non-terminal residue" evidence="1">
    <location>
        <position position="56"/>
    </location>
</feature>
<sequence length="56" mass="6433">GFRAVDWLDFLLHAVKCTVIPFVDRIEVRDALLSLIHGCDMALHWRITEAVRNDIA</sequence>
<comment type="caution">
    <text evidence="1">The sequence shown here is derived from an EMBL/GenBank/DDBJ whole genome shotgun (WGS) entry which is preliminary data.</text>
</comment>
<dbReference type="Proteomes" id="UP000252139">
    <property type="component" value="Unassembled WGS sequence"/>
</dbReference>
<organism evidence="1 2">
    <name type="scientific">Rhizopus azygosporus</name>
    <name type="common">Rhizopus microsporus var. azygosporus</name>
    <dbReference type="NCBI Taxonomy" id="86630"/>
    <lineage>
        <taxon>Eukaryota</taxon>
        <taxon>Fungi</taxon>
        <taxon>Fungi incertae sedis</taxon>
        <taxon>Mucoromycota</taxon>
        <taxon>Mucoromycotina</taxon>
        <taxon>Mucoromycetes</taxon>
        <taxon>Mucorales</taxon>
        <taxon>Mucorineae</taxon>
        <taxon>Rhizopodaceae</taxon>
        <taxon>Rhizopus</taxon>
    </lineage>
</organism>
<protein>
    <submittedName>
        <fullName evidence="1">Uncharacterized protein</fullName>
    </submittedName>
</protein>
<gene>
    <name evidence="1" type="ORF">CU097_000257</name>
</gene>
<keyword evidence="2" id="KW-1185">Reference proteome</keyword>
<name>A0A367IKE3_RHIAZ</name>